<reference evidence="7 8" key="1">
    <citation type="submission" date="2015-07" db="EMBL/GenBank/DDBJ databases">
        <title>Genome analysis of myxobacterium Chondromyces crocatus Cm c5 reveals a high potential for natural compound synthesis and the genetic basis for the loss of fruiting body formation.</title>
        <authorList>
            <person name="Zaburannyi N."/>
            <person name="Bunk B."/>
            <person name="Maier J."/>
            <person name="Overmann J."/>
            <person name="Mueller R."/>
        </authorList>
    </citation>
    <scope>NUCLEOTIDE SEQUENCE [LARGE SCALE GENOMIC DNA]</scope>
    <source>
        <strain evidence="7 8">Cm c5</strain>
    </source>
</reference>
<comment type="cofactor">
    <cofactor evidence="5">
        <name>Mg(2+)</name>
        <dbReference type="ChEBI" id="CHEBI:18420"/>
    </cofactor>
</comment>
<dbReference type="Proteomes" id="UP000067626">
    <property type="component" value="Chromosome"/>
</dbReference>
<comment type="similarity">
    <text evidence="1 5">Belongs to the dUTPase family.</text>
</comment>
<dbReference type="PANTHER" id="PTHR11241">
    <property type="entry name" value="DEOXYURIDINE 5'-TRIPHOSPHATE NUCLEOTIDOHYDROLASE"/>
    <property type="match status" value="1"/>
</dbReference>
<dbReference type="InterPro" id="IPR036157">
    <property type="entry name" value="dUTPase-like_sf"/>
</dbReference>
<keyword evidence="5" id="KW-0460">Magnesium</keyword>
<evidence type="ECO:0000313" key="8">
    <source>
        <dbReference type="Proteomes" id="UP000067626"/>
    </source>
</evidence>
<feature type="domain" description="dUTPase-like" evidence="6">
    <location>
        <begin position="15"/>
        <end position="146"/>
    </location>
</feature>
<dbReference type="GO" id="GO:0004170">
    <property type="term" value="F:dUTP diphosphatase activity"/>
    <property type="evidence" value="ECO:0007669"/>
    <property type="project" value="UniProtKB-UniRule"/>
</dbReference>
<dbReference type="InterPro" id="IPR029054">
    <property type="entry name" value="dUTPase-like"/>
</dbReference>
<keyword evidence="2 5" id="KW-0378">Hydrolase</keyword>
<dbReference type="EMBL" id="CP012159">
    <property type="protein sequence ID" value="AKT40006.1"/>
    <property type="molecule type" value="Genomic_DNA"/>
</dbReference>
<evidence type="ECO:0000259" key="6">
    <source>
        <dbReference type="Pfam" id="PF00692"/>
    </source>
</evidence>
<protein>
    <recommendedName>
        <fullName evidence="5">Deoxyuridine 5'-triphosphate nucleotidohydrolase</fullName>
        <shortName evidence="5">dUTPase</shortName>
        <ecNumber evidence="5">3.6.1.23</ecNumber>
    </recommendedName>
    <alternativeName>
        <fullName evidence="5">dUTP pyrophosphatase</fullName>
    </alternativeName>
</protein>
<dbReference type="InterPro" id="IPR008181">
    <property type="entry name" value="dUTPase"/>
</dbReference>
<organism evidence="7 8">
    <name type="scientific">Chondromyces crocatus</name>
    <dbReference type="NCBI Taxonomy" id="52"/>
    <lineage>
        <taxon>Bacteria</taxon>
        <taxon>Pseudomonadati</taxon>
        <taxon>Myxococcota</taxon>
        <taxon>Polyangia</taxon>
        <taxon>Polyangiales</taxon>
        <taxon>Polyangiaceae</taxon>
        <taxon>Chondromyces</taxon>
    </lineage>
</organism>
<evidence type="ECO:0000256" key="5">
    <source>
        <dbReference type="HAMAP-Rule" id="MF_00116"/>
    </source>
</evidence>
<keyword evidence="8" id="KW-1185">Reference proteome</keyword>
<accession>A0A0K1EGL0</accession>
<evidence type="ECO:0000313" key="7">
    <source>
        <dbReference type="EMBL" id="AKT40006.1"/>
    </source>
</evidence>
<dbReference type="InterPro" id="IPR033704">
    <property type="entry name" value="dUTPase_trimeric"/>
</dbReference>
<evidence type="ECO:0000256" key="3">
    <source>
        <dbReference type="ARBA" id="ARBA00023080"/>
    </source>
</evidence>
<dbReference type="CDD" id="cd07557">
    <property type="entry name" value="trimeric_dUTPase"/>
    <property type="match status" value="1"/>
</dbReference>
<comment type="catalytic activity">
    <reaction evidence="4 5">
        <text>dUTP + H2O = dUMP + diphosphate + H(+)</text>
        <dbReference type="Rhea" id="RHEA:10248"/>
        <dbReference type="ChEBI" id="CHEBI:15377"/>
        <dbReference type="ChEBI" id="CHEBI:15378"/>
        <dbReference type="ChEBI" id="CHEBI:33019"/>
        <dbReference type="ChEBI" id="CHEBI:61555"/>
        <dbReference type="ChEBI" id="CHEBI:246422"/>
        <dbReference type="EC" id="3.6.1.23"/>
    </reaction>
</comment>
<evidence type="ECO:0000256" key="2">
    <source>
        <dbReference type="ARBA" id="ARBA00022801"/>
    </source>
</evidence>
<dbReference type="GO" id="GO:0000287">
    <property type="term" value="F:magnesium ion binding"/>
    <property type="evidence" value="ECO:0007669"/>
    <property type="project" value="UniProtKB-UniRule"/>
</dbReference>
<dbReference type="KEGG" id="ccro:CMC5_041590"/>
<dbReference type="EC" id="3.6.1.23" evidence="5"/>
<dbReference type="SUPFAM" id="SSF51283">
    <property type="entry name" value="dUTPase-like"/>
    <property type="match status" value="1"/>
</dbReference>
<dbReference type="STRING" id="52.CMC5_041590"/>
<feature type="binding site" evidence="5">
    <location>
        <position position="80"/>
    </location>
    <ligand>
        <name>substrate</name>
    </ligand>
</feature>
<dbReference type="Gene3D" id="2.70.40.10">
    <property type="match status" value="1"/>
</dbReference>
<keyword evidence="5" id="KW-0479">Metal-binding</keyword>
<dbReference type="RefSeq" id="WP_050431997.1">
    <property type="nucleotide sequence ID" value="NZ_CP012159.1"/>
</dbReference>
<dbReference type="OrthoDB" id="9809956at2"/>
<evidence type="ECO:0000256" key="1">
    <source>
        <dbReference type="ARBA" id="ARBA00006581"/>
    </source>
</evidence>
<comment type="function">
    <text evidence="5">This enzyme is involved in nucleotide metabolism: it produces dUMP, the immediate precursor of thymidine nucleotides and it decreases the intracellular concentration of dUTP so that uracil cannot be incorporated into DNA.</text>
</comment>
<dbReference type="UniPathway" id="UPA00610">
    <property type="reaction ID" value="UER00666"/>
</dbReference>
<comment type="caution">
    <text evidence="5">Lacks conserved residue(s) required for the propagation of feature annotation.</text>
</comment>
<dbReference type="PANTHER" id="PTHR11241:SF0">
    <property type="entry name" value="DEOXYURIDINE 5'-TRIPHOSPHATE NUCLEOTIDOHYDROLASE"/>
    <property type="match status" value="1"/>
</dbReference>
<evidence type="ECO:0000256" key="4">
    <source>
        <dbReference type="ARBA" id="ARBA00047686"/>
    </source>
</evidence>
<feature type="binding site" evidence="5">
    <location>
        <begin position="67"/>
        <end position="69"/>
    </location>
    <ligand>
        <name>substrate</name>
    </ligand>
</feature>
<dbReference type="GO" id="GO:0046081">
    <property type="term" value="P:dUTP catabolic process"/>
    <property type="evidence" value="ECO:0007669"/>
    <property type="project" value="InterPro"/>
</dbReference>
<keyword evidence="3 5" id="KW-0546">Nucleotide metabolism</keyword>
<dbReference type="AlphaFoldDB" id="A0A0K1EGL0"/>
<dbReference type="PATRIC" id="fig|52.7.peg.4577"/>
<name>A0A0K1EGL0_CHOCO</name>
<comment type="pathway">
    <text evidence="5">Pyrimidine metabolism; dUMP biosynthesis; dUMP from dCTP (dUTP route): step 2/2.</text>
</comment>
<proteinExistence type="inferred from homology"/>
<feature type="binding site" evidence="5">
    <location>
        <begin position="84"/>
        <end position="86"/>
    </location>
    <ligand>
        <name>substrate</name>
    </ligand>
</feature>
<sequence length="147" mass="15172">MQVKIPYMRVGAVEVPVPAYQSAGAVGLDLCAAIEAPITLSPGERRLVPTGYAVAIPRGYEGQVRPRSGLALKHGVTVLNAPGTIDPDYRGELKVLLINHGEAPFSVARGERIAQLVICPVGIADLVAVDTLDATARGGGGYGSTGV</sequence>
<gene>
    <name evidence="5 7" type="primary">dut</name>
    <name evidence="7" type="ORF">CMC5_041590</name>
</gene>
<dbReference type="HAMAP" id="MF_00116">
    <property type="entry name" value="dUTPase_bact"/>
    <property type="match status" value="1"/>
</dbReference>
<dbReference type="Pfam" id="PF00692">
    <property type="entry name" value="dUTPase"/>
    <property type="match status" value="1"/>
</dbReference>
<dbReference type="NCBIfam" id="NF001862">
    <property type="entry name" value="PRK00601.1"/>
    <property type="match status" value="1"/>
</dbReference>
<dbReference type="GO" id="GO:0006226">
    <property type="term" value="P:dUMP biosynthetic process"/>
    <property type="evidence" value="ECO:0007669"/>
    <property type="project" value="UniProtKB-UniRule"/>
</dbReference>
<dbReference type="NCBIfam" id="TIGR00576">
    <property type="entry name" value="dut"/>
    <property type="match status" value="1"/>
</dbReference>